<keyword evidence="5" id="KW-1185">Reference proteome</keyword>
<protein>
    <submittedName>
        <fullName evidence="4">Arginase family enzyme</fullName>
    </submittedName>
</protein>
<comment type="similarity">
    <text evidence="3">Belongs to the arginase family.</text>
</comment>
<comment type="caution">
    <text evidence="4">The sequence shown here is derived from an EMBL/GenBank/DDBJ whole genome shotgun (WGS) entry which is preliminary data.</text>
</comment>
<dbReference type="PROSITE" id="PS51409">
    <property type="entry name" value="ARGINASE_2"/>
    <property type="match status" value="1"/>
</dbReference>
<dbReference type="PANTHER" id="PTHR11358">
    <property type="entry name" value="ARGINASE/AGMATINASE"/>
    <property type="match status" value="1"/>
</dbReference>
<keyword evidence="1" id="KW-0479">Metal-binding</keyword>
<evidence type="ECO:0000256" key="2">
    <source>
        <dbReference type="ARBA" id="ARBA00022801"/>
    </source>
</evidence>
<dbReference type="Pfam" id="PF00491">
    <property type="entry name" value="Arginase"/>
    <property type="match status" value="1"/>
</dbReference>
<gene>
    <name evidence="4" type="ORF">JOE21_000736</name>
</gene>
<dbReference type="Proteomes" id="UP001185012">
    <property type="component" value="Unassembled WGS sequence"/>
</dbReference>
<dbReference type="InterPro" id="IPR023696">
    <property type="entry name" value="Ureohydrolase_dom_sf"/>
</dbReference>
<reference evidence="4 5" key="1">
    <citation type="submission" date="2023-07" db="EMBL/GenBank/DDBJ databases">
        <title>Genomic Encyclopedia of Type Strains, Phase IV (KMG-IV): sequencing the most valuable type-strain genomes for metagenomic binning, comparative biology and taxonomic classification.</title>
        <authorList>
            <person name="Goeker M."/>
        </authorList>
    </citation>
    <scope>NUCLEOTIDE SEQUENCE [LARGE SCALE GENOMIC DNA]</scope>
    <source>
        <strain evidence="4 5">DSM 45903</strain>
    </source>
</reference>
<dbReference type="EMBL" id="JAVDQG010000001">
    <property type="protein sequence ID" value="MDR6224748.1"/>
    <property type="molecule type" value="Genomic_DNA"/>
</dbReference>
<name>A0ABU1IK31_9BACL</name>
<sequence length="342" mass="38070">MKDNWIGKVDEHTWEKFHSDPLPGWGSRYSTIFNVEHGKFNETFSHGDTAVASIPFDSTASTRIGARYGPRAIRESSLAYSEQVKSWGVDRFRHMRTGELLKSSPTKLVDFGDCHVYPTDPLKQMRATAAEVYYLSNHFQRIVLLGGDHSISFGCFYGFASQRQQIGLGKIGYLQIDHHFDFGSHSVLHGPVYHGSNARRISEHDLVSLDMMAFVGVGDLTSAKQYENLLRSGVIIKSMGDIRREGFESCLRSAMDKLTEKVDCLYVSIDIDVCDSSVASGTGHVTVGGLRSEEFLTIASVLRDYPVAALDIVEVSPHLDQSGVTAYLAARLLFEWLYLDGV</sequence>
<evidence type="ECO:0000313" key="5">
    <source>
        <dbReference type="Proteomes" id="UP001185012"/>
    </source>
</evidence>
<accession>A0ABU1IK31</accession>
<dbReference type="RefSeq" id="WP_309862349.1">
    <property type="nucleotide sequence ID" value="NZ_JAVDQG010000001.1"/>
</dbReference>
<dbReference type="Gene3D" id="3.40.800.10">
    <property type="entry name" value="Ureohydrolase domain"/>
    <property type="match status" value="1"/>
</dbReference>
<evidence type="ECO:0000313" key="4">
    <source>
        <dbReference type="EMBL" id="MDR6224748.1"/>
    </source>
</evidence>
<dbReference type="PRINTS" id="PR00116">
    <property type="entry name" value="ARGINASE"/>
</dbReference>
<evidence type="ECO:0000256" key="3">
    <source>
        <dbReference type="PROSITE-ProRule" id="PRU00742"/>
    </source>
</evidence>
<evidence type="ECO:0000256" key="1">
    <source>
        <dbReference type="ARBA" id="ARBA00022723"/>
    </source>
</evidence>
<dbReference type="SUPFAM" id="SSF52768">
    <property type="entry name" value="Arginase/deacetylase"/>
    <property type="match status" value="1"/>
</dbReference>
<dbReference type="PIRSF" id="PIRSF036979">
    <property type="entry name" value="Arginase"/>
    <property type="match status" value="1"/>
</dbReference>
<keyword evidence="2" id="KW-0378">Hydrolase</keyword>
<dbReference type="PANTHER" id="PTHR11358:SF26">
    <property type="entry name" value="GUANIDINO ACID HYDROLASE, MITOCHONDRIAL"/>
    <property type="match status" value="1"/>
</dbReference>
<dbReference type="InterPro" id="IPR006035">
    <property type="entry name" value="Ureohydrolase"/>
</dbReference>
<proteinExistence type="inferred from homology"/>
<organism evidence="4 5">
    <name type="scientific">Desmospora profundinema</name>
    <dbReference type="NCBI Taxonomy" id="1571184"/>
    <lineage>
        <taxon>Bacteria</taxon>
        <taxon>Bacillati</taxon>
        <taxon>Bacillota</taxon>
        <taxon>Bacilli</taxon>
        <taxon>Bacillales</taxon>
        <taxon>Thermoactinomycetaceae</taxon>
        <taxon>Desmospora</taxon>
    </lineage>
</organism>